<protein>
    <submittedName>
        <fullName evidence="1">Uncharacterized protein</fullName>
    </submittedName>
</protein>
<accession>A0A6I4TVU0</accession>
<comment type="caution">
    <text evidence="1">The sequence shown here is derived from an EMBL/GenBank/DDBJ whole genome shotgun (WGS) entry which is preliminary data.</text>
</comment>
<evidence type="ECO:0000313" key="2">
    <source>
        <dbReference type="Proteomes" id="UP000469430"/>
    </source>
</evidence>
<sequence>MNWQAMLLYGLEAGDLNADGEAVAEAMEARLRTGRPLATQDWIAWQEVELGGRLLPGKPGPRLKRA</sequence>
<name>A0A6I4TVU0_9SPHN</name>
<dbReference type="Proteomes" id="UP000469430">
    <property type="component" value="Unassembled WGS sequence"/>
</dbReference>
<dbReference type="EMBL" id="WTYJ01000002">
    <property type="protein sequence ID" value="MXO99370.1"/>
    <property type="molecule type" value="Genomic_DNA"/>
</dbReference>
<evidence type="ECO:0000313" key="1">
    <source>
        <dbReference type="EMBL" id="MXO99370.1"/>
    </source>
</evidence>
<proteinExistence type="predicted"/>
<keyword evidence="2" id="KW-1185">Reference proteome</keyword>
<gene>
    <name evidence="1" type="ORF">GRI97_10250</name>
</gene>
<organism evidence="1 2">
    <name type="scientific">Croceibacterium xixiisoli</name>
    <dbReference type="NCBI Taxonomy" id="1476466"/>
    <lineage>
        <taxon>Bacteria</taxon>
        <taxon>Pseudomonadati</taxon>
        <taxon>Pseudomonadota</taxon>
        <taxon>Alphaproteobacteria</taxon>
        <taxon>Sphingomonadales</taxon>
        <taxon>Erythrobacteraceae</taxon>
        <taxon>Croceibacterium</taxon>
    </lineage>
</organism>
<dbReference type="AlphaFoldDB" id="A0A6I4TVU0"/>
<dbReference type="RefSeq" id="WP_377019498.1">
    <property type="nucleotide sequence ID" value="NZ_JBHSCP010000001.1"/>
</dbReference>
<reference evidence="1 2" key="1">
    <citation type="submission" date="2019-12" db="EMBL/GenBank/DDBJ databases">
        <title>Genomic-based taxomic classification of the family Erythrobacteraceae.</title>
        <authorList>
            <person name="Xu L."/>
        </authorList>
    </citation>
    <scope>NUCLEOTIDE SEQUENCE [LARGE SCALE GENOMIC DNA]</scope>
    <source>
        <strain evidence="1 2">S36</strain>
    </source>
</reference>